<dbReference type="Pfam" id="PF17830">
    <property type="entry name" value="STI1-HOP_DP"/>
    <property type="match status" value="1"/>
</dbReference>
<proteinExistence type="predicted"/>
<evidence type="ECO:0000313" key="4">
    <source>
        <dbReference type="EMBL" id="CAK0801083.1"/>
    </source>
</evidence>
<feature type="domain" description="STI1/HOP DP" evidence="3">
    <location>
        <begin position="41"/>
        <end position="83"/>
    </location>
</feature>
<comment type="caution">
    <text evidence="4">The sequence shown here is derived from an EMBL/GenBank/DDBJ whole genome shotgun (WGS) entry which is preliminary data.</text>
</comment>
<protein>
    <recommendedName>
        <fullName evidence="3">STI1/HOP DP domain-containing protein</fullName>
    </recommendedName>
</protein>
<feature type="region of interest" description="Disordered" evidence="2">
    <location>
        <begin position="91"/>
        <end position="151"/>
    </location>
</feature>
<keyword evidence="1" id="KW-0677">Repeat</keyword>
<keyword evidence="5" id="KW-1185">Reference proteome</keyword>
<dbReference type="Gene3D" id="1.10.260.100">
    <property type="match status" value="1"/>
</dbReference>
<gene>
    <name evidence="4" type="ORF">PCOR1329_LOCUS9062</name>
</gene>
<dbReference type="EMBL" id="CAUYUJ010002505">
    <property type="protein sequence ID" value="CAK0801083.1"/>
    <property type="molecule type" value="Genomic_DNA"/>
</dbReference>
<feature type="compositionally biased region" description="Basic and acidic residues" evidence="2">
    <location>
        <begin position="108"/>
        <end position="118"/>
    </location>
</feature>
<reference evidence="4" key="1">
    <citation type="submission" date="2023-10" db="EMBL/GenBank/DDBJ databases">
        <authorList>
            <person name="Chen Y."/>
            <person name="Shah S."/>
            <person name="Dougan E. K."/>
            <person name="Thang M."/>
            <person name="Chan C."/>
        </authorList>
    </citation>
    <scope>NUCLEOTIDE SEQUENCE [LARGE SCALE GENOMIC DNA]</scope>
</reference>
<accession>A0ABN9QCW8</accession>
<sequence>MPSVAVFFVLALALGIAAFVVRWYLAAYPRRVTGAGGGPFDPKVQAAIDSDPELRKMMEDIKTNGPSAAQKYFGNEELMVKMSRISAASGQVLGAPGSSRVPAAEPAGPRDEKQELRRRAQKDRRTKASQGKSAAQIAAFEKQRDKDDAEAWEAMQREMAELESRK</sequence>
<dbReference type="InterPro" id="IPR041243">
    <property type="entry name" value="STI1/HOP_DP"/>
</dbReference>
<evidence type="ECO:0000313" key="5">
    <source>
        <dbReference type="Proteomes" id="UP001189429"/>
    </source>
</evidence>
<evidence type="ECO:0000259" key="3">
    <source>
        <dbReference type="Pfam" id="PF17830"/>
    </source>
</evidence>
<name>A0ABN9QCW8_9DINO</name>
<feature type="compositionally biased region" description="Basic and acidic residues" evidence="2">
    <location>
        <begin position="141"/>
        <end position="151"/>
    </location>
</feature>
<dbReference type="Proteomes" id="UP001189429">
    <property type="component" value="Unassembled WGS sequence"/>
</dbReference>
<evidence type="ECO:0000256" key="2">
    <source>
        <dbReference type="SAM" id="MobiDB-lite"/>
    </source>
</evidence>
<evidence type="ECO:0000256" key="1">
    <source>
        <dbReference type="ARBA" id="ARBA00022737"/>
    </source>
</evidence>
<organism evidence="4 5">
    <name type="scientific">Prorocentrum cordatum</name>
    <dbReference type="NCBI Taxonomy" id="2364126"/>
    <lineage>
        <taxon>Eukaryota</taxon>
        <taxon>Sar</taxon>
        <taxon>Alveolata</taxon>
        <taxon>Dinophyceae</taxon>
        <taxon>Prorocentrales</taxon>
        <taxon>Prorocentraceae</taxon>
        <taxon>Prorocentrum</taxon>
    </lineage>
</organism>